<reference evidence="1 2" key="1">
    <citation type="submission" date="2023-01" db="EMBL/GenBank/DDBJ databases">
        <title>Analysis of 21 Apiospora genomes using comparative genomics revels a genus with tremendous synthesis potential of carbohydrate active enzymes and secondary metabolites.</title>
        <authorList>
            <person name="Sorensen T."/>
        </authorList>
    </citation>
    <scope>NUCLEOTIDE SEQUENCE [LARGE SCALE GENOMIC DNA]</scope>
    <source>
        <strain evidence="1 2">CBS 33761</strain>
    </source>
</reference>
<evidence type="ECO:0000313" key="1">
    <source>
        <dbReference type="EMBL" id="KAK8043412.1"/>
    </source>
</evidence>
<dbReference type="Proteomes" id="UP001444661">
    <property type="component" value="Unassembled WGS sequence"/>
</dbReference>
<organism evidence="1 2">
    <name type="scientific">Apiospora rasikravindrae</name>
    <dbReference type="NCBI Taxonomy" id="990691"/>
    <lineage>
        <taxon>Eukaryota</taxon>
        <taxon>Fungi</taxon>
        <taxon>Dikarya</taxon>
        <taxon>Ascomycota</taxon>
        <taxon>Pezizomycotina</taxon>
        <taxon>Sordariomycetes</taxon>
        <taxon>Xylariomycetidae</taxon>
        <taxon>Amphisphaeriales</taxon>
        <taxon>Apiosporaceae</taxon>
        <taxon>Apiospora</taxon>
    </lineage>
</organism>
<proteinExistence type="predicted"/>
<comment type="caution">
    <text evidence="1">The sequence shown here is derived from an EMBL/GenBank/DDBJ whole genome shotgun (WGS) entry which is preliminary data.</text>
</comment>
<sequence length="85" mass="9827">MVMRILLPELTGYSQGSMMRSPELQPVKLSIKLFSLGTQAVKTRRMHRVLYAQPNGVRERTEYDEEEYSRSPIAIINPIFWVTGN</sequence>
<name>A0ABR1T9Y3_9PEZI</name>
<evidence type="ECO:0000313" key="2">
    <source>
        <dbReference type="Proteomes" id="UP001444661"/>
    </source>
</evidence>
<protein>
    <submittedName>
        <fullName evidence="1">Uncharacterized protein</fullName>
    </submittedName>
</protein>
<accession>A0ABR1T9Y3</accession>
<keyword evidence="2" id="KW-1185">Reference proteome</keyword>
<gene>
    <name evidence="1" type="ORF">PG993_005842</name>
</gene>
<dbReference type="EMBL" id="JAQQWK010000004">
    <property type="protein sequence ID" value="KAK8043412.1"/>
    <property type="molecule type" value="Genomic_DNA"/>
</dbReference>